<dbReference type="GO" id="GO:0000786">
    <property type="term" value="C:nucleosome"/>
    <property type="evidence" value="ECO:0007669"/>
    <property type="project" value="UniProtKB-KW"/>
</dbReference>
<evidence type="ECO:0000256" key="4">
    <source>
        <dbReference type="ARBA" id="ARBA00022454"/>
    </source>
</evidence>
<dbReference type="Proteomes" id="UP000709295">
    <property type="component" value="Unassembled WGS sequence"/>
</dbReference>
<evidence type="ECO:0000256" key="2">
    <source>
        <dbReference type="ARBA" id="ARBA00004286"/>
    </source>
</evidence>
<dbReference type="GO" id="GO:0003677">
    <property type="term" value="F:DNA binding"/>
    <property type="evidence" value="ECO:0007669"/>
    <property type="project" value="UniProtKB-KW"/>
</dbReference>
<evidence type="ECO:0000313" key="8">
    <source>
        <dbReference type="EMBL" id="KAG6972158.1"/>
    </source>
</evidence>
<evidence type="ECO:0000256" key="6">
    <source>
        <dbReference type="ARBA" id="ARBA00023242"/>
    </source>
</evidence>
<sequence length="99" mass="11203">MLYFNVVVEVNALSLAAPLSNFRSTRQAVPIRRLSRRAGGIRISGLVYHETRAVLRVFMANLIRDAVTYTEHAHRKTVTGVNVLFAFKPQGRILYGFEL</sequence>
<comment type="subcellular location">
    <subcellularLocation>
        <location evidence="2">Chromosome</location>
    </subcellularLocation>
    <subcellularLocation>
        <location evidence="1">Nucleus</location>
    </subcellularLocation>
</comment>
<dbReference type="AlphaFoldDB" id="A0A8J5M7I4"/>
<keyword evidence="5" id="KW-0238">DNA-binding</keyword>
<dbReference type="PANTHER" id="PTHR10484">
    <property type="entry name" value="HISTONE H4"/>
    <property type="match status" value="1"/>
</dbReference>
<evidence type="ECO:0008006" key="10">
    <source>
        <dbReference type="Google" id="ProtNLM"/>
    </source>
</evidence>
<evidence type="ECO:0000256" key="5">
    <source>
        <dbReference type="ARBA" id="ARBA00023125"/>
    </source>
</evidence>
<keyword evidence="4" id="KW-0158">Chromosome</keyword>
<evidence type="ECO:0000256" key="3">
    <source>
        <dbReference type="ARBA" id="ARBA00011538"/>
    </source>
</evidence>
<dbReference type="InterPro" id="IPR001951">
    <property type="entry name" value="Histone_H4"/>
</dbReference>
<protein>
    <recommendedName>
        <fullName evidence="10">Histone H4</fullName>
    </recommendedName>
</protein>
<dbReference type="GO" id="GO:0030527">
    <property type="term" value="F:structural constituent of chromatin"/>
    <property type="evidence" value="ECO:0007669"/>
    <property type="project" value="InterPro"/>
</dbReference>
<comment type="subunit">
    <text evidence="3">The nucleosome is a histone octamer containing two molecules each of H2A, H2B, H3 and H4 assembled in one H3-H4 heterotetramer and two H2A-H2B heterodimers. The octamer wraps approximately 147 bp of DNA.</text>
</comment>
<dbReference type="EMBL" id="JAENGY010000141">
    <property type="protein sequence ID" value="KAG6972158.1"/>
    <property type="molecule type" value="Genomic_DNA"/>
</dbReference>
<accession>A0A8J5M7I4</accession>
<dbReference type="SMART" id="SM00417">
    <property type="entry name" value="H4"/>
    <property type="match status" value="1"/>
</dbReference>
<proteinExistence type="predicted"/>
<keyword evidence="7" id="KW-0544">Nucleosome core</keyword>
<gene>
    <name evidence="8" type="ORF">JG688_00004115</name>
</gene>
<evidence type="ECO:0000313" key="9">
    <source>
        <dbReference type="Proteomes" id="UP000709295"/>
    </source>
</evidence>
<dbReference type="CDD" id="cd22912">
    <property type="entry name" value="HFD_H4"/>
    <property type="match status" value="1"/>
</dbReference>
<evidence type="ECO:0000256" key="7">
    <source>
        <dbReference type="ARBA" id="ARBA00023269"/>
    </source>
</evidence>
<dbReference type="GO" id="GO:0005634">
    <property type="term" value="C:nucleus"/>
    <property type="evidence" value="ECO:0007669"/>
    <property type="project" value="UniProtKB-SubCell"/>
</dbReference>
<keyword evidence="9" id="KW-1185">Reference proteome</keyword>
<comment type="caution">
    <text evidence="8">The sequence shown here is derived from an EMBL/GenBank/DDBJ whole genome shotgun (WGS) entry which is preliminary data.</text>
</comment>
<name>A0A8J5M7I4_9STRA</name>
<keyword evidence="6" id="KW-0539">Nucleus</keyword>
<reference evidence="8" key="1">
    <citation type="submission" date="2021-01" db="EMBL/GenBank/DDBJ databases">
        <title>Phytophthora aleatoria, a newly-described species from Pinus radiata is distinct from Phytophthora cactorum isolates based on comparative genomics.</title>
        <authorList>
            <person name="Mcdougal R."/>
            <person name="Panda P."/>
            <person name="Williams N."/>
            <person name="Studholme D.J."/>
        </authorList>
    </citation>
    <scope>NUCLEOTIDE SEQUENCE</scope>
    <source>
        <strain evidence="8">NZFS 4037</strain>
    </source>
</reference>
<evidence type="ECO:0000256" key="1">
    <source>
        <dbReference type="ARBA" id="ARBA00004123"/>
    </source>
</evidence>
<organism evidence="8 9">
    <name type="scientific">Phytophthora aleatoria</name>
    <dbReference type="NCBI Taxonomy" id="2496075"/>
    <lineage>
        <taxon>Eukaryota</taxon>
        <taxon>Sar</taxon>
        <taxon>Stramenopiles</taxon>
        <taxon>Oomycota</taxon>
        <taxon>Peronosporomycetes</taxon>
        <taxon>Peronosporales</taxon>
        <taxon>Peronosporaceae</taxon>
        <taxon>Phytophthora</taxon>
    </lineage>
</organism>